<gene>
    <name evidence="9" type="ORF">MICPUN_87113</name>
</gene>
<keyword evidence="10" id="KW-1185">Reference proteome</keyword>
<dbReference type="PANTHER" id="PTHR43788">
    <property type="entry name" value="DNA2/NAM7 HELICASE FAMILY MEMBER"/>
    <property type="match status" value="1"/>
</dbReference>
<dbReference type="OrthoDB" id="6513042at2759"/>
<proteinExistence type="inferred from homology"/>
<dbReference type="InterPro" id="IPR027417">
    <property type="entry name" value="P-loop_NTPase"/>
</dbReference>
<evidence type="ECO:0000259" key="8">
    <source>
        <dbReference type="Pfam" id="PF13087"/>
    </source>
</evidence>
<dbReference type="EMBL" id="CP001577">
    <property type="protein sequence ID" value="ACO70674.1"/>
    <property type="molecule type" value="Genomic_DNA"/>
</dbReference>
<organism evidence="9 10">
    <name type="scientific">Micromonas commoda (strain RCC299 / NOUM17 / CCMP2709)</name>
    <name type="common">Picoplanktonic green alga</name>
    <dbReference type="NCBI Taxonomy" id="296587"/>
    <lineage>
        <taxon>Eukaryota</taxon>
        <taxon>Viridiplantae</taxon>
        <taxon>Chlorophyta</taxon>
        <taxon>Mamiellophyceae</taxon>
        <taxon>Mamiellales</taxon>
        <taxon>Mamiellaceae</taxon>
        <taxon>Micromonas</taxon>
    </lineage>
</organism>
<evidence type="ECO:0000313" key="10">
    <source>
        <dbReference type="Proteomes" id="UP000002009"/>
    </source>
</evidence>
<keyword evidence="4" id="KW-0347">Helicase</keyword>
<evidence type="ECO:0000256" key="5">
    <source>
        <dbReference type="ARBA" id="ARBA00022840"/>
    </source>
</evidence>
<dbReference type="PANTHER" id="PTHR43788:SF3">
    <property type="entry name" value="P-LOOP CONTAINING NUCLEOSIDE TRIPHOSPHATE HYDROLASES SUPERFAMILY PROTEIN"/>
    <property type="match status" value="1"/>
</dbReference>
<dbReference type="CDD" id="cd18808">
    <property type="entry name" value="SF1_C_Upf1"/>
    <property type="match status" value="1"/>
</dbReference>
<dbReference type="InterPro" id="IPR050534">
    <property type="entry name" value="Coronavir_polyprotein_1ab"/>
</dbReference>
<dbReference type="eggNOG" id="KOG1803">
    <property type="taxonomic scope" value="Eukaryota"/>
</dbReference>
<evidence type="ECO:0000256" key="6">
    <source>
        <dbReference type="SAM" id="MobiDB-lite"/>
    </source>
</evidence>
<dbReference type="SUPFAM" id="SSF52540">
    <property type="entry name" value="P-loop containing nucleoside triphosphate hydrolases"/>
    <property type="match status" value="1"/>
</dbReference>
<evidence type="ECO:0000256" key="1">
    <source>
        <dbReference type="ARBA" id="ARBA00007913"/>
    </source>
</evidence>
<dbReference type="GO" id="GO:0043139">
    <property type="term" value="F:5'-3' DNA helicase activity"/>
    <property type="evidence" value="ECO:0007669"/>
    <property type="project" value="TreeGrafter"/>
</dbReference>
<accession>C1FJX2</accession>
<reference evidence="9 10" key="1">
    <citation type="journal article" date="2009" name="Science">
        <title>Green evolution and dynamic adaptations revealed by genomes of the marine picoeukaryotes Micromonas.</title>
        <authorList>
            <person name="Worden A.Z."/>
            <person name="Lee J.H."/>
            <person name="Mock T."/>
            <person name="Rouze P."/>
            <person name="Simmons M.P."/>
            <person name="Aerts A.L."/>
            <person name="Allen A.E."/>
            <person name="Cuvelier M.L."/>
            <person name="Derelle E."/>
            <person name="Everett M.V."/>
            <person name="Foulon E."/>
            <person name="Grimwood J."/>
            <person name="Gundlach H."/>
            <person name="Henrissat B."/>
            <person name="Napoli C."/>
            <person name="McDonald S.M."/>
            <person name="Parker M.S."/>
            <person name="Rombauts S."/>
            <person name="Salamov A."/>
            <person name="Von Dassow P."/>
            <person name="Badger J.H."/>
            <person name="Coutinho P.M."/>
            <person name="Demir E."/>
            <person name="Dubchak I."/>
            <person name="Gentemann C."/>
            <person name="Eikrem W."/>
            <person name="Gready J.E."/>
            <person name="John U."/>
            <person name="Lanier W."/>
            <person name="Lindquist E.A."/>
            <person name="Lucas S."/>
            <person name="Mayer K.F."/>
            <person name="Moreau H."/>
            <person name="Not F."/>
            <person name="Otillar R."/>
            <person name="Panaud O."/>
            <person name="Pangilinan J."/>
            <person name="Paulsen I."/>
            <person name="Piegu B."/>
            <person name="Poliakov A."/>
            <person name="Robbens S."/>
            <person name="Schmutz J."/>
            <person name="Toulza E."/>
            <person name="Wyss T."/>
            <person name="Zelensky A."/>
            <person name="Zhou K."/>
            <person name="Armbrust E.V."/>
            <person name="Bhattacharya D."/>
            <person name="Goodenough U.W."/>
            <person name="Van de Peer Y."/>
            <person name="Grigoriev I.V."/>
        </authorList>
    </citation>
    <scope>NUCLEOTIDE SEQUENCE [LARGE SCALE GENOMIC DNA]</scope>
    <source>
        <strain evidence="10">RCC299 / NOUM17</strain>
    </source>
</reference>
<dbReference type="RefSeq" id="XP_002509416.1">
    <property type="nucleotide sequence ID" value="XM_002509370.1"/>
</dbReference>
<dbReference type="Pfam" id="PF13086">
    <property type="entry name" value="AAA_11"/>
    <property type="match status" value="1"/>
</dbReference>
<dbReference type="KEGG" id="mis:MICPUN_87113"/>
<evidence type="ECO:0000313" key="9">
    <source>
        <dbReference type="EMBL" id="ACO70674.1"/>
    </source>
</evidence>
<dbReference type="Proteomes" id="UP000002009">
    <property type="component" value="Chromosome 12"/>
</dbReference>
<protein>
    <recommendedName>
        <fullName evidence="11">AAA+ ATPase domain-containing protein</fullName>
    </recommendedName>
</protein>
<dbReference type="InterPro" id="IPR047187">
    <property type="entry name" value="SF1_C_Upf1"/>
</dbReference>
<keyword evidence="5" id="KW-0067">ATP-binding</keyword>
<comment type="similarity">
    <text evidence="1">Belongs to the DNA2/NAM7 helicase family.</text>
</comment>
<evidence type="ECO:0000256" key="3">
    <source>
        <dbReference type="ARBA" id="ARBA00022801"/>
    </source>
</evidence>
<evidence type="ECO:0000256" key="2">
    <source>
        <dbReference type="ARBA" id="ARBA00022741"/>
    </source>
</evidence>
<keyword evidence="3" id="KW-0378">Hydrolase</keyword>
<dbReference type="Gene3D" id="3.40.50.300">
    <property type="entry name" value="P-loop containing nucleotide triphosphate hydrolases"/>
    <property type="match status" value="2"/>
</dbReference>
<dbReference type="InParanoid" id="C1FJX2"/>
<feature type="domain" description="DNA2/NAM7 helicase-like C-terminal" evidence="8">
    <location>
        <begin position="363"/>
        <end position="556"/>
    </location>
</feature>
<evidence type="ECO:0000259" key="7">
    <source>
        <dbReference type="Pfam" id="PF13086"/>
    </source>
</evidence>
<sequence>MDIVRALFAQQRCPIDSTDASDPASQDDSPRTDAYDDVVGFFADAPEVATPKAARIVSADDLPPLDTRPVAEGGGGPIPVDFDPAQQLAVRVALTKTAPVVWIQGPPGTGKTGVVIEIIRRAVASGQRVLACAPSNAAVDNLVERLAKLNTANEQNAGNNIDFVRIGAPERISSAALESSLDARIDRETGVFFDASRGRKKEIDLAKRQGWKKQEDLQKGKVKGLGDNISAKNIEAKLGDLRREQRTLAKSGKKVRANAEREILAEAQVVLATAVGAGAENIQRLPAFDIVILDEAAQATEPAAWIPLVRSKRAVLVGDPCQLAPLVRSTKASDGGLATPLMARKAPALGAANAYLSSGVLGCVLTTQYRSNRLISDWASQEMYGGRLAASERVASRLLSQMPGVASTPATNAPLLLLDTRTRAGMLLTGCSEVSEMSSSSSLVNEGEAYAVMMHVAGLLGAGVAPSDVAVQSPYAAQVRLIRTKLADVAARGAAPGADLVEVASVDSFQGREAEAVVISTVRSNDRQSVGFLADVRRANVAVTRARRHVCIVGDSVTVGGDPFLNRLMSHMRTNGLVATANEFGELHQRTP</sequence>
<feature type="region of interest" description="Disordered" evidence="6">
    <location>
        <begin position="14"/>
        <end position="33"/>
    </location>
</feature>
<evidence type="ECO:0008006" key="11">
    <source>
        <dbReference type="Google" id="ProtNLM"/>
    </source>
</evidence>
<dbReference type="Pfam" id="PF13087">
    <property type="entry name" value="AAA_12"/>
    <property type="match status" value="1"/>
</dbReference>
<dbReference type="GO" id="GO:0016787">
    <property type="term" value="F:hydrolase activity"/>
    <property type="evidence" value="ECO:0007669"/>
    <property type="project" value="UniProtKB-KW"/>
</dbReference>
<dbReference type="InterPro" id="IPR041677">
    <property type="entry name" value="DNA2/NAM7_AAA_11"/>
</dbReference>
<evidence type="ECO:0000256" key="4">
    <source>
        <dbReference type="ARBA" id="ARBA00022806"/>
    </source>
</evidence>
<feature type="domain" description="DNA2/NAM7 helicase helicase" evidence="7">
    <location>
        <begin position="82"/>
        <end position="329"/>
    </location>
</feature>
<name>C1FJX2_MICCC</name>
<dbReference type="GeneID" id="8248049"/>
<dbReference type="InterPro" id="IPR041679">
    <property type="entry name" value="DNA2/NAM7-like_C"/>
</dbReference>
<dbReference type="GO" id="GO:0005524">
    <property type="term" value="F:ATP binding"/>
    <property type="evidence" value="ECO:0007669"/>
    <property type="project" value="UniProtKB-KW"/>
</dbReference>
<dbReference type="FunCoup" id="C1FJX2">
    <property type="interactions" value="1503"/>
</dbReference>
<dbReference type="AlphaFoldDB" id="C1FJX2"/>
<feature type="compositionally biased region" description="Low complexity" evidence="6">
    <location>
        <begin position="16"/>
        <end position="27"/>
    </location>
</feature>
<keyword evidence="2" id="KW-0547">Nucleotide-binding</keyword>
<dbReference type="OMA" id="CRICEPE"/>